<evidence type="ECO:0000259" key="9">
    <source>
        <dbReference type="Pfam" id="PF06144"/>
    </source>
</evidence>
<dbReference type="EC" id="2.7.7.7" evidence="1"/>
<dbReference type="GO" id="GO:0009360">
    <property type="term" value="C:DNA polymerase III complex"/>
    <property type="evidence" value="ECO:0007669"/>
    <property type="project" value="InterPro"/>
</dbReference>
<dbReference type="PANTHER" id="PTHR34388:SF1">
    <property type="entry name" value="DNA POLYMERASE III SUBUNIT DELTA"/>
    <property type="match status" value="1"/>
</dbReference>
<comment type="similarity">
    <text evidence="7">Belongs to the DNA polymerase HolA subunit family.</text>
</comment>
<feature type="domain" description="DNA polymerase III delta N-terminal" evidence="9">
    <location>
        <begin position="4"/>
        <end position="126"/>
    </location>
</feature>
<dbReference type="InterPro" id="IPR027417">
    <property type="entry name" value="P-loop_NTPase"/>
</dbReference>
<evidence type="ECO:0000256" key="3">
    <source>
        <dbReference type="ARBA" id="ARBA00022679"/>
    </source>
</evidence>
<dbReference type="Proteomes" id="UP000177796">
    <property type="component" value="Unassembled WGS sequence"/>
</dbReference>
<evidence type="ECO:0000256" key="8">
    <source>
        <dbReference type="ARBA" id="ARBA00049244"/>
    </source>
</evidence>
<dbReference type="GO" id="GO:0006261">
    <property type="term" value="P:DNA-templated DNA replication"/>
    <property type="evidence" value="ECO:0007669"/>
    <property type="project" value="TreeGrafter"/>
</dbReference>
<feature type="domain" description="DNA polymerase III delta subunit-like C-terminal" evidence="10">
    <location>
        <begin position="198"/>
        <end position="314"/>
    </location>
</feature>
<evidence type="ECO:0000256" key="2">
    <source>
        <dbReference type="ARBA" id="ARBA00017703"/>
    </source>
</evidence>
<comment type="catalytic activity">
    <reaction evidence="8">
        <text>DNA(n) + a 2'-deoxyribonucleoside 5'-triphosphate = DNA(n+1) + diphosphate</text>
        <dbReference type="Rhea" id="RHEA:22508"/>
        <dbReference type="Rhea" id="RHEA-COMP:17339"/>
        <dbReference type="Rhea" id="RHEA-COMP:17340"/>
        <dbReference type="ChEBI" id="CHEBI:33019"/>
        <dbReference type="ChEBI" id="CHEBI:61560"/>
        <dbReference type="ChEBI" id="CHEBI:173112"/>
        <dbReference type="EC" id="2.7.7.7"/>
    </reaction>
</comment>
<gene>
    <name evidence="11" type="ORF">A3C81_00625</name>
</gene>
<dbReference type="Pfam" id="PF21694">
    <property type="entry name" value="DNA_pol3_delta_C"/>
    <property type="match status" value="1"/>
</dbReference>
<dbReference type="Gene3D" id="1.20.272.10">
    <property type="match status" value="1"/>
</dbReference>
<evidence type="ECO:0000313" key="11">
    <source>
        <dbReference type="EMBL" id="OGN16457.1"/>
    </source>
</evidence>
<keyword evidence="6" id="KW-0239">DNA-directed DNA polymerase</keyword>
<name>A0A1F8FTH8_9BACT</name>
<dbReference type="InterPro" id="IPR008921">
    <property type="entry name" value="DNA_pol3_clamp-load_cplx_C"/>
</dbReference>
<comment type="caution">
    <text evidence="11">The sequence shown here is derived from an EMBL/GenBank/DDBJ whole genome shotgun (WGS) entry which is preliminary data.</text>
</comment>
<dbReference type="Pfam" id="PF06144">
    <property type="entry name" value="DNA_pol3_delta"/>
    <property type="match status" value="1"/>
</dbReference>
<dbReference type="PANTHER" id="PTHR34388">
    <property type="entry name" value="DNA POLYMERASE III SUBUNIT DELTA"/>
    <property type="match status" value="1"/>
</dbReference>
<keyword evidence="4" id="KW-0548">Nucleotidyltransferase</keyword>
<accession>A0A1F8FTH8</accession>
<dbReference type="GO" id="GO:0003887">
    <property type="term" value="F:DNA-directed DNA polymerase activity"/>
    <property type="evidence" value="ECO:0007669"/>
    <property type="project" value="UniProtKB-KW"/>
</dbReference>
<evidence type="ECO:0000256" key="5">
    <source>
        <dbReference type="ARBA" id="ARBA00022705"/>
    </source>
</evidence>
<evidence type="ECO:0000259" key="10">
    <source>
        <dbReference type="Pfam" id="PF21694"/>
    </source>
</evidence>
<protein>
    <recommendedName>
        <fullName evidence="2">DNA polymerase III subunit delta</fullName>
        <ecNumber evidence="1">2.7.7.7</ecNumber>
    </recommendedName>
</protein>
<evidence type="ECO:0000256" key="4">
    <source>
        <dbReference type="ARBA" id="ARBA00022695"/>
    </source>
</evidence>
<dbReference type="InterPro" id="IPR010372">
    <property type="entry name" value="DNA_pol3_delta_N"/>
</dbReference>
<dbReference type="AlphaFoldDB" id="A0A1F8FTH8"/>
<keyword evidence="5" id="KW-0235">DNA replication</keyword>
<dbReference type="SUPFAM" id="SSF48019">
    <property type="entry name" value="post-AAA+ oligomerization domain-like"/>
    <property type="match status" value="1"/>
</dbReference>
<dbReference type="EMBL" id="MGJY01000012">
    <property type="protein sequence ID" value="OGN16457.1"/>
    <property type="molecule type" value="Genomic_DNA"/>
</dbReference>
<evidence type="ECO:0000256" key="6">
    <source>
        <dbReference type="ARBA" id="ARBA00022932"/>
    </source>
</evidence>
<evidence type="ECO:0000313" key="12">
    <source>
        <dbReference type="Proteomes" id="UP000177796"/>
    </source>
</evidence>
<evidence type="ECO:0000256" key="1">
    <source>
        <dbReference type="ARBA" id="ARBA00012417"/>
    </source>
</evidence>
<dbReference type="GO" id="GO:0003677">
    <property type="term" value="F:DNA binding"/>
    <property type="evidence" value="ECO:0007669"/>
    <property type="project" value="InterPro"/>
</dbReference>
<dbReference type="NCBIfam" id="TIGR01128">
    <property type="entry name" value="holA"/>
    <property type="match status" value="1"/>
</dbReference>
<proteinExistence type="inferred from homology"/>
<dbReference type="Gene3D" id="1.10.8.60">
    <property type="match status" value="1"/>
</dbReference>
<organism evidence="11 12">
    <name type="scientific">Candidatus Yanofskybacteria bacterium RIFCSPHIGHO2_02_FULL_46_19</name>
    <dbReference type="NCBI Taxonomy" id="1802684"/>
    <lineage>
        <taxon>Bacteria</taxon>
        <taxon>Candidatus Yanofskyibacteriota</taxon>
    </lineage>
</organism>
<dbReference type="InterPro" id="IPR048466">
    <property type="entry name" value="DNA_pol3_delta-like_C"/>
</dbReference>
<dbReference type="InterPro" id="IPR005790">
    <property type="entry name" value="DNA_polIII_delta"/>
</dbReference>
<keyword evidence="3" id="KW-0808">Transferase</keyword>
<sequence length="317" mass="35523">MLIFLYGPDKYRLREGLGQIIVSYKKKHSSGVNIFDFDFSGREMTAEKLADTVKSVAFFNEVKLVIARDVFSAGAAQQVEELIKEQKLGELRDVVLLVCENQDAKALGAKNKSLFKLLSDKAKPVKEYLFLSGVKLEQWVKSQFAARGCSADTGAVRQLVNLAGEDSWALTNETDKLSNFRQNITTADVARLVSGKAEQNIFEFTDALANKQKAKSFEILFKELSGGREPHYIFSMIVYQFRNLLAVKDLAERGLNLSAIQQKLKLHPFVARKLVAASQKFSLPDLKAKYQMLCGLDIAFKEGRVDLTDSLYNFVLA</sequence>
<dbReference type="Gene3D" id="3.40.50.300">
    <property type="entry name" value="P-loop containing nucleotide triphosphate hydrolases"/>
    <property type="match status" value="1"/>
</dbReference>
<reference evidence="11 12" key="1">
    <citation type="journal article" date="2016" name="Nat. Commun.">
        <title>Thousands of microbial genomes shed light on interconnected biogeochemical processes in an aquifer system.</title>
        <authorList>
            <person name="Anantharaman K."/>
            <person name="Brown C.T."/>
            <person name="Hug L.A."/>
            <person name="Sharon I."/>
            <person name="Castelle C.J."/>
            <person name="Probst A.J."/>
            <person name="Thomas B.C."/>
            <person name="Singh A."/>
            <person name="Wilkins M.J."/>
            <person name="Karaoz U."/>
            <person name="Brodie E.L."/>
            <person name="Williams K.H."/>
            <person name="Hubbard S.S."/>
            <person name="Banfield J.F."/>
        </authorList>
    </citation>
    <scope>NUCLEOTIDE SEQUENCE [LARGE SCALE GENOMIC DNA]</scope>
</reference>
<evidence type="ECO:0000256" key="7">
    <source>
        <dbReference type="ARBA" id="ARBA00034754"/>
    </source>
</evidence>